<dbReference type="InterPro" id="IPR052109">
    <property type="entry name" value="SRRM_Domain-Containing"/>
</dbReference>
<dbReference type="SUPFAM" id="SSF52047">
    <property type="entry name" value="RNI-like"/>
    <property type="match status" value="1"/>
</dbReference>
<dbReference type="PANTHER" id="PTHR34755">
    <property type="entry name" value="SERINE/ARGININE REPETITIVE MATRIX PROTEIN 3-RELATED"/>
    <property type="match status" value="1"/>
</dbReference>
<feature type="compositionally biased region" description="Basic and acidic residues" evidence="1">
    <location>
        <begin position="735"/>
        <end position="745"/>
    </location>
</feature>
<organism evidence="2 3">
    <name type="scientific">Oculimacula yallundae</name>
    <dbReference type="NCBI Taxonomy" id="86028"/>
    <lineage>
        <taxon>Eukaryota</taxon>
        <taxon>Fungi</taxon>
        <taxon>Dikarya</taxon>
        <taxon>Ascomycota</taxon>
        <taxon>Pezizomycotina</taxon>
        <taxon>Leotiomycetes</taxon>
        <taxon>Helotiales</taxon>
        <taxon>Ploettnerulaceae</taxon>
        <taxon>Oculimacula</taxon>
    </lineage>
</organism>
<dbReference type="Gene3D" id="3.80.10.10">
    <property type="entry name" value="Ribonuclease Inhibitor"/>
    <property type="match status" value="1"/>
</dbReference>
<gene>
    <name evidence="2" type="ORF">VTL71DRAFT_2760</name>
</gene>
<feature type="compositionally biased region" description="Polar residues" evidence="1">
    <location>
        <begin position="51"/>
        <end position="93"/>
    </location>
</feature>
<protein>
    <recommendedName>
        <fullName evidence="4">F-box domain-containing protein</fullName>
    </recommendedName>
</protein>
<feature type="compositionally biased region" description="Basic residues" evidence="1">
    <location>
        <begin position="130"/>
        <end position="143"/>
    </location>
</feature>
<name>A0ABR4C9S1_9HELO</name>
<feature type="compositionally biased region" description="Acidic residues" evidence="1">
    <location>
        <begin position="772"/>
        <end position="796"/>
    </location>
</feature>
<feature type="compositionally biased region" description="Polar residues" evidence="1">
    <location>
        <begin position="690"/>
        <end position="699"/>
    </location>
</feature>
<comment type="caution">
    <text evidence="2">The sequence shown here is derived from an EMBL/GenBank/DDBJ whole genome shotgun (WGS) entry which is preliminary data.</text>
</comment>
<feature type="compositionally biased region" description="Basic and acidic residues" evidence="1">
    <location>
        <begin position="608"/>
        <end position="626"/>
    </location>
</feature>
<feature type="compositionally biased region" description="Basic residues" evidence="1">
    <location>
        <begin position="101"/>
        <end position="114"/>
    </location>
</feature>
<keyword evidence="3" id="KW-1185">Reference proteome</keyword>
<dbReference type="InterPro" id="IPR032675">
    <property type="entry name" value="LRR_dom_sf"/>
</dbReference>
<feature type="region of interest" description="Disordered" evidence="1">
    <location>
        <begin position="601"/>
        <end position="745"/>
    </location>
</feature>
<accession>A0ABR4C9S1</accession>
<proteinExistence type="predicted"/>
<feature type="region of interest" description="Disordered" evidence="1">
    <location>
        <begin position="1"/>
        <end position="149"/>
    </location>
</feature>
<reference evidence="2 3" key="1">
    <citation type="journal article" date="2024" name="Commun. Biol.">
        <title>Comparative genomic analysis of thermophilic fungi reveals convergent evolutionary adaptations and gene losses.</title>
        <authorList>
            <person name="Steindorff A.S."/>
            <person name="Aguilar-Pontes M.V."/>
            <person name="Robinson A.J."/>
            <person name="Andreopoulos B."/>
            <person name="LaButti K."/>
            <person name="Kuo A."/>
            <person name="Mondo S."/>
            <person name="Riley R."/>
            <person name="Otillar R."/>
            <person name="Haridas S."/>
            <person name="Lipzen A."/>
            <person name="Grimwood J."/>
            <person name="Schmutz J."/>
            <person name="Clum A."/>
            <person name="Reid I.D."/>
            <person name="Moisan M.C."/>
            <person name="Butler G."/>
            <person name="Nguyen T.T.M."/>
            <person name="Dewar K."/>
            <person name="Conant G."/>
            <person name="Drula E."/>
            <person name="Henrissat B."/>
            <person name="Hansel C."/>
            <person name="Singer S."/>
            <person name="Hutchinson M.I."/>
            <person name="de Vries R.P."/>
            <person name="Natvig D.O."/>
            <person name="Powell A.J."/>
            <person name="Tsang A."/>
            <person name="Grigoriev I.V."/>
        </authorList>
    </citation>
    <scope>NUCLEOTIDE SEQUENCE [LARGE SCALE GENOMIC DNA]</scope>
    <source>
        <strain evidence="2 3">CBS 494.80</strain>
    </source>
</reference>
<dbReference type="Proteomes" id="UP001595075">
    <property type="component" value="Unassembled WGS sequence"/>
</dbReference>
<evidence type="ECO:0008006" key="4">
    <source>
        <dbReference type="Google" id="ProtNLM"/>
    </source>
</evidence>
<feature type="compositionally biased region" description="Basic residues" evidence="1">
    <location>
        <begin position="1"/>
        <end position="11"/>
    </location>
</feature>
<evidence type="ECO:0000256" key="1">
    <source>
        <dbReference type="SAM" id="MobiDB-lite"/>
    </source>
</evidence>
<evidence type="ECO:0000313" key="2">
    <source>
        <dbReference type="EMBL" id="KAL2066688.1"/>
    </source>
</evidence>
<evidence type="ECO:0000313" key="3">
    <source>
        <dbReference type="Proteomes" id="UP001595075"/>
    </source>
</evidence>
<dbReference type="PANTHER" id="PTHR34755:SF4">
    <property type="entry name" value="F-BOX DOMAIN-CONTAINING PROTEIN"/>
    <property type="match status" value="1"/>
</dbReference>
<sequence length="796" mass="89319">MASTASHHRALRTPPRATRTKPKISYAESSSGDDLDSEESSQSASDAESSHPTTRSRATKSQPPQTLGSSGPSPIRNQQSHMSKANNKQGSFPTRNSTRSRNSRSKNRKQKRPHPSSSFQDTYDVDSRNRSPKKRKLSKRHGSGKAEKEDVQILGSGVIPPWQSLPYHVLVQVFQYATFPLYEEHTFQPLPSGRWLLSVARLCRAFAEPAFTVLYSSPPLVPMVQAHRLVDLLMSDPLPMAFKYRQKVESLRIDVGQVVAYTLPGSGLLDLHGLIKELPRLVDLEFYHQKDLSPYRTLDENIKWTYPDSIFEALEYINPSADPFRGDKTSVCKLRSWRWSSRLGGKKYSIEQIPQMHSRPSFESLQKVAFVNYQVPYLKKDEADPEHEKILAKAINALPNLKHLIFESSTLVNAKLLPLLPTGLRNLELINCWEVIASDFGPFLLTHGRQLRCLTLNHNQSLSLEFLPVLASGCPNLQVLRMNLVYFNLHVTYRDSEPLYDHLLTPDLVPEWPSTLQTLELIQLRKWENEAAEVFFQSLLDSAGNLPDLRRLSIQAILNIGWRDRASFRDKWIGSLNRVFKRSCKPPRPVFSLPRALQALTLPPGDDLANKSEKIAPLEPRKDSTSRSDASTGGGKSPVVEIPAPARPHTTTQDQKPSPPARRSARSAARNLESGKYVESSDSEQDTEIKPSSNTSTRNSRLERELGILKETAGKLGSFASSSAESSEEDSGSNRIDKGKGKENEVVQGMCEIVEVRIDNLRPTETQVTEADFLDDEISGDDDWNGEDPAEDGYAW</sequence>
<feature type="region of interest" description="Disordered" evidence="1">
    <location>
        <begin position="770"/>
        <end position="796"/>
    </location>
</feature>
<dbReference type="EMBL" id="JAZHXI010000011">
    <property type="protein sequence ID" value="KAL2066688.1"/>
    <property type="molecule type" value="Genomic_DNA"/>
</dbReference>